<dbReference type="AlphaFoldDB" id="A0AAD7FS16"/>
<accession>A0AAD7FS16</accession>
<evidence type="ECO:0000313" key="3">
    <source>
        <dbReference type="Proteomes" id="UP001221142"/>
    </source>
</evidence>
<proteinExistence type="predicted"/>
<gene>
    <name evidence="2" type="ORF">FB45DRAFT_1137708</name>
</gene>
<dbReference type="Gene3D" id="3.30.710.10">
    <property type="entry name" value="Potassium Channel Kv1.1, Chain A"/>
    <property type="match status" value="1"/>
</dbReference>
<name>A0AAD7FS16_9AGAR</name>
<dbReference type="Proteomes" id="UP001221142">
    <property type="component" value="Unassembled WGS sequence"/>
</dbReference>
<comment type="caution">
    <text evidence="2">The sequence shown here is derived from an EMBL/GenBank/DDBJ whole genome shotgun (WGS) entry which is preliminary data.</text>
</comment>
<dbReference type="InterPro" id="IPR000210">
    <property type="entry name" value="BTB/POZ_dom"/>
</dbReference>
<feature type="domain" description="BTB" evidence="1">
    <location>
        <begin position="25"/>
        <end position="88"/>
    </location>
</feature>
<dbReference type="SMART" id="SM00225">
    <property type="entry name" value="BTB"/>
    <property type="match status" value="1"/>
</dbReference>
<reference evidence="2" key="1">
    <citation type="submission" date="2023-03" db="EMBL/GenBank/DDBJ databases">
        <title>Massive genome expansion in bonnet fungi (Mycena s.s.) driven by repeated elements and novel gene families across ecological guilds.</title>
        <authorList>
            <consortium name="Lawrence Berkeley National Laboratory"/>
            <person name="Harder C.B."/>
            <person name="Miyauchi S."/>
            <person name="Viragh M."/>
            <person name="Kuo A."/>
            <person name="Thoen E."/>
            <person name="Andreopoulos B."/>
            <person name="Lu D."/>
            <person name="Skrede I."/>
            <person name="Drula E."/>
            <person name="Henrissat B."/>
            <person name="Morin E."/>
            <person name="Kohler A."/>
            <person name="Barry K."/>
            <person name="LaButti K."/>
            <person name="Morin E."/>
            <person name="Salamov A."/>
            <person name="Lipzen A."/>
            <person name="Mereny Z."/>
            <person name="Hegedus B."/>
            <person name="Baldrian P."/>
            <person name="Stursova M."/>
            <person name="Weitz H."/>
            <person name="Taylor A."/>
            <person name="Grigoriev I.V."/>
            <person name="Nagy L.G."/>
            <person name="Martin F."/>
            <person name="Kauserud H."/>
        </authorList>
    </citation>
    <scope>NUCLEOTIDE SEQUENCE</scope>
    <source>
        <strain evidence="2">9284</strain>
    </source>
</reference>
<evidence type="ECO:0000313" key="2">
    <source>
        <dbReference type="EMBL" id="KAJ7636227.1"/>
    </source>
</evidence>
<sequence>MSTEGTPSKASAFVPTHPFDKRDGADAVLRSSDGADFYVHRLILSLASPVFETMFSLPQAETTPDLPVVDLSECAVVLEGTLRLIYPGACPNIETTDLLQEITEVLLKYDMQSTLPVVKLHLEKFHSTHPLAVYALAVRCGWNDLAMGAARESLKHTIRVPSHDAFQQLNGLSAAAYHSLLQYHFQCAQAVDSTTSSLKWFPYPAALENCACSVTFSYSGPATMPPRRVPRWFYQFLKDIAQSLSSSPALNVWDTSAASQALKEPKCDSRGQFDFHAFVTRQLPTQLNLQFDKVQLIDASPKFTFPIEAKHVFDYECPKYYNFNSVMDLSLKALAEIPGN</sequence>
<dbReference type="InterPro" id="IPR011333">
    <property type="entry name" value="SKP1/BTB/POZ_sf"/>
</dbReference>
<dbReference type="Pfam" id="PF00651">
    <property type="entry name" value="BTB"/>
    <property type="match status" value="1"/>
</dbReference>
<dbReference type="SUPFAM" id="SSF54695">
    <property type="entry name" value="POZ domain"/>
    <property type="match status" value="1"/>
</dbReference>
<dbReference type="EMBL" id="JARKIF010000006">
    <property type="protein sequence ID" value="KAJ7636227.1"/>
    <property type="molecule type" value="Genomic_DNA"/>
</dbReference>
<evidence type="ECO:0000259" key="1">
    <source>
        <dbReference type="PROSITE" id="PS50097"/>
    </source>
</evidence>
<dbReference type="PROSITE" id="PS50097">
    <property type="entry name" value="BTB"/>
    <property type="match status" value="1"/>
</dbReference>
<protein>
    <recommendedName>
        <fullName evidence="1">BTB domain-containing protein</fullName>
    </recommendedName>
</protein>
<organism evidence="2 3">
    <name type="scientific">Roridomyces roridus</name>
    <dbReference type="NCBI Taxonomy" id="1738132"/>
    <lineage>
        <taxon>Eukaryota</taxon>
        <taxon>Fungi</taxon>
        <taxon>Dikarya</taxon>
        <taxon>Basidiomycota</taxon>
        <taxon>Agaricomycotina</taxon>
        <taxon>Agaricomycetes</taxon>
        <taxon>Agaricomycetidae</taxon>
        <taxon>Agaricales</taxon>
        <taxon>Marasmiineae</taxon>
        <taxon>Mycenaceae</taxon>
        <taxon>Roridomyces</taxon>
    </lineage>
</organism>
<keyword evidence="3" id="KW-1185">Reference proteome</keyword>